<feature type="non-terminal residue" evidence="4">
    <location>
        <position position="1"/>
    </location>
</feature>
<proteinExistence type="predicted"/>
<accession>A0A8S0RUL8</accession>
<gene>
    <name evidence="4" type="ORF">OLEA9_A059409</name>
</gene>
<dbReference type="EMBL" id="CACTIH010003720">
    <property type="protein sequence ID" value="CAA2983100.1"/>
    <property type="molecule type" value="Genomic_DNA"/>
</dbReference>
<keyword evidence="1" id="KW-0862">Zinc</keyword>
<evidence type="ECO:0000256" key="2">
    <source>
        <dbReference type="SAM" id="MobiDB-lite"/>
    </source>
</evidence>
<dbReference type="Proteomes" id="UP000594638">
    <property type="component" value="Unassembled WGS sequence"/>
</dbReference>
<name>A0A8S0RUL8_OLEEU</name>
<sequence length="124" mass="13612">DEVHNLALKAELMEKTSARFSNYKKDMSESSYTIADRGRFTPGAVPTPSKSVADQAQRSAVPNNNHVGTRPATVVKEASRAPNPYTKLAGFKCYKCDQPGHHCIECPARRSVNFVDVGEDGEEE</sequence>
<evidence type="ECO:0000313" key="4">
    <source>
        <dbReference type="EMBL" id="CAA2983100.1"/>
    </source>
</evidence>
<dbReference type="InterPro" id="IPR036875">
    <property type="entry name" value="Znf_CCHC_sf"/>
</dbReference>
<keyword evidence="1" id="KW-0863">Zinc-finger</keyword>
<feature type="region of interest" description="Disordered" evidence="2">
    <location>
        <begin position="34"/>
        <end position="70"/>
    </location>
</feature>
<evidence type="ECO:0000313" key="5">
    <source>
        <dbReference type="Proteomes" id="UP000594638"/>
    </source>
</evidence>
<feature type="domain" description="CCHC-type" evidence="3">
    <location>
        <begin position="92"/>
        <end position="107"/>
    </location>
</feature>
<evidence type="ECO:0000256" key="1">
    <source>
        <dbReference type="PROSITE-ProRule" id="PRU00047"/>
    </source>
</evidence>
<dbReference type="PROSITE" id="PS50158">
    <property type="entry name" value="ZF_CCHC"/>
    <property type="match status" value="1"/>
</dbReference>
<protein>
    <submittedName>
        <fullName evidence="4">Zf-CCHC domain-containing, partial</fullName>
    </submittedName>
</protein>
<dbReference type="AlphaFoldDB" id="A0A8S0RUL8"/>
<dbReference type="GO" id="GO:0008270">
    <property type="term" value="F:zinc ion binding"/>
    <property type="evidence" value="ECO:0007669"/>
    <property type="project" value="UniProtKB-KW"/>
</dbReference>
<evidence type="ECO:0000259" key="3">
    <source>
        <dbReference type="PROSITE" id="PS50158"/>
    </source>
</evidence>
<comment type="caution">
    <text evidence="4">The sequence shown here is derived from an EMBL/GenBank/DDBJ whole genome shotgun (WGS) entry which is preliminary data.</text>
</comment>
<dbReference type="GO" id="GO:0003676">
    <property type="term" value="F:nucleic acid binding"/>
    <property type="evidence" value="ECO:0007669"/>
    <property type="project" value="InterPro"/>
</dbReference>
<dbReference type="InterPro" id="IPR001878">
    <property type="entry name" value="Znf_CCHC"/>
</dbReference>
<dbReference type="SUPFAM" id="SSF57756">
    <property type="entry name" value="Retrovirus zinc finger-like domains"/>
    <property type="match status" value="1"/>
</dbReference>
<keyword evidence="5" id="KW-1185">Reference proteome</keyword>
<feature type="non-terminal residue" evidence="4">
    <location>
        <position position="124"/>
    </location>
</feature>
<organism evidence="4 5">
    <name type="scientific">Olea europaea subsp. europaea</name>
    <dbReference type="NCBI Taxonomy" id="158383"/>
    <lineage>
        <taxon>Eukaryota</taxon>
        <taxon>Viridiplantae</taxon>
        <taxon>Streptophyta</taxon>
        <taxon>Embryophyta</taxon>
        <taxon>Tracheophyta</taxon>
        <taxon>Spermatophyta</taxon>
        <taxon>Magnoliopsida</taxon>
        <taxon>eudicotyledons</taxon>
        <taxon>Gunneridae</taxon>
        <taxon>Pentapetalae</taxon>
        <taxon>asterids</taxon>
        <taxon>lamiids</taxon>
        <taxon>Lamiales</taxon>
        <taxon>Oleaceae</taxon>
        <taxon>Oleeae</taxon>
        <taxon>Olea</taxon>
    </lineage>
</organism>
<dbReference type="Gramene" id="OE9A059409T1">
    <property type="protein sequence ID" value="OE9A059409C1"/>
    <property type="gene ID" value="OE9A059409"/>
</dbReference>
<reference evidence="4 5" key="1">
    <citation type="submission" date="2019-12" db="EMBL/GenBank/DDBJ databases">
        <authorList>
            <person name="Alioto T."/>
            <person name="Alioto T."/>
            <person name="Gomez Garrido J."/>
        </authorList>
    </citation>
    <scope>NUCLEOTIDE SEQUENCE [LARGE SCALE GENOMIC DNA]</scope>
</reference>
<keyword evidence="1" id="KW-0479">Metal-binding</keyword>
<dbReference type="OrthoDB" id="1750389at2759"/>
<feature type="compositionally biased region" description="Polar residues" evidence="2">
    <location>
        <begin position="48"/>
        <end position="67"/>
    </location>
</feature>